<dbReference type="EMBL" id="MG373769">
    <property type="protein sequence ID" value="AVH79526.1"/>
    <property type="molecule type" value="Genomic_DNA"/>
</dbReference>
<proteinExistence type="predicted"/>
<sequence>MSSEINITDQEIIKQLKLSGKMPEIIEGIVNRQIITQEGNHVQINVETEELQQAADQFRLANNLQSAEETHKWLEKNQLSVEDFEEMLHFSIVSGKLANHLFADKIEPYFYQNQLNYAKVIMYEVILDDEDLAMELYYAIDEDEMSFWEVAHQYIKDQELKRKGGYLGKVKRQELKPEISATVFAANPPQVLKPIMTSQGVHLIFVEEIIQPKLDEKTHYQILADLFSEWLKKQVRTVND</sequence>
<evidence type="ECO:0000313" key="8">
    <source>
        <dbReference type="EMBL" id="AVH79526.1"/>
    </source>
</evidence>
<dbReference type="SUPFAM" id="SSF54534">
    <property type="entry name" value="FKBP-like"/>
    <property type="match status" value="1"/>
</dbReference>
<evidence type="ECO:0000259" key="7">
    <source>
        <dbReference type="PROSITE" id="PS50198"/>
    </source>
</evidence>
<dbReference type="InterPro" id="IPR050245">
    <property type="entry name" value="PrsA_foldase"/>
</dbReference>
<dbReference type="Pfam" id="PF00639">
    <property type="entry name" value="Rotamase"/>
    <property type="match status" value="1"/>
</dbReference>
<keyword evidence="3" id="KW-0732">Signal</keyword>
<accession>A0A2P0ZGF1</accession>
<protein>
    <recommendedName>
        <fullName evidence="2">peptidylprolyl isomerase</fullName>
        <ecNumber evidence="2">5.2.1.8</ecNumber>
    </recommendedName>
</protein>
<evidence type="ECO:0000256" key="2">
    <source>
        <dbReference type="ARBA" id="ARBA00013194"/>
    </source>
</evidence>
<keyword evidence="4 6" id="KW-0697">Rotamase</keyword>
<dbReference type="Gene3D" id="3.10.50.40">
    <property type="match status" value="1"/>
</dbReference>
<dbReference type="GO" id="GO:0003755">
    <property type="term" value="F:peptidyl-prolyl cis-trans isomerase activity"/>
    <property type="evidence" value="ECO:0007669"/>
    <property type="project" value="UniProtKB-KW"/>
</dbReference>
<name>A0A2P0ZGF1_9SYNE</name>
<dbReference type="Gene3D" id="1.10.4030.10">
    <property type="entry name" value="Porin chaperone SurA, peptide-binding domain"/>
    <property type="match status" value="1"/>
</dbReference>
<dbReference type="PANTHER" id="PTHR47245">
    <property type="entry name" value="PEPTIDYLPROLYL ISOMERASE"/>
    <property type="match status" value="1"/>
</dbReference>
<dbReference type="PROSITE" id="PS50198">
    <property type="entry name" value="PPIC_PPIASE_2"/>
    <property type="match status" value="1"/>
</dbReference>
<dbReference type="SUPFAM" id="SSF109998">
    <property type="entry name" value="Triger factor/SurA peptide-binding domain-like"/>
    <property type="match status" value="1"/>
</dbReference>
<evidence type="ECO:0000256" key="6">
    <source>
        <dbReference type="PROSITE-ProRule" id="PRU00278"/>
    </source>
</evidence>
<reference evidence="8" key="1">
    <citation type="journal article" date="2018" name="Science">
        <title>Natural noncanonical protein splicing yields products with diverse ?-amino acid residues.</title>
        <authorList>
            <person name="Morinaka B.I."/>
            <person name="Lakis E."/>
            <person name="Verest M."/>
            <person name="Helf M.J."/>
            <person name="Scalvenzi T."/>
            <person name="Vagstad A.L."/>
            <person name="Sims J."/>
            <person name="Sunagawa S."/>
            <person name="Gugger M."/>
            <person name="Piel J."/>
        </authorList>
    </citation>
    <scope>NUCLEOTIDE SEQUENCE</scope>
    <source>
        <strain evidence="8">PCC 9341</strain>
    </source>
</reference>
<feature type="domain" description="PpiC" evidence="7">
    <location>
        <begin position="117"/>
        <end position="208"/>
    </location>
</feature>
<organism evidence="8">
    <name type="scientific">Synechococcus sp. PCC 9341</name>
    <dbReference type="NCBI Taxonomy" id="2099386"/>
    <lineage>
        <taxon>Bacteria</taxon>
        <taxon>Bacillati</taxon>
        <taxon>Cyanobacteriota</taxon>
        <taxon>Cyanophyceae</taxon>
        <taxon>Synechococcales</taxon>
        <taxon>Synechococcaceae</taxon>
        <taxon>Synechococcus</taxon>
    </lineage>
</organism>
<evidence type="ECO:0000256" key="4">
    <source>
        <dbReference type="ARBA" id="ARBA00023110"/>
    </source>
</evidence>
<dbReference type="PANTHER" id="PTHR47245:SF1">
    <property type="entry name" value="FOLDASE PROTEIN PRSA"/>
    <property type="match status" value="1"/>
</dbReference>
<evidence type="ECO:0000256" key="3">
    <source>
        <dbReference type="ARBA" id="ARBA00022729"/>
    </source>
</evidence>
<dbReference type="InterPro" id="IPR027304">
    <property type="entry name" value="Trigger_fact/SurA_dom_sf"/>
</dbReference>
<comment type="catalytic activity">
    <reaction evidence="1">
        <text>[protein]-peptidylproline (omega=180) = [protein]-peptidylproline (omega=0)</text>
        <dbReference type="Rhea" id="RHEA:16237"/>
        <dbReference type="Rhea" id="RHEA-COMP:10747"/>
        <dbReference type="Rhea" id="RHEA-COMP:10748"/>
        <dbReference type="ChEBI" id="CHEBI:83833"/>
        <dbReference type="ChEBI" id="CHEBI:83834"/>
        <dbReference type="EC" id="5.2.1.8"/>
    </reaction>
</comment>
<dbReference type="EC" id="5.2.1.8" evidence="2"/>
<dbReference type="InterPro" id="IPR046357">
    <property type="entry name" value="PPIase_dom_sf"/>
</dbReference>
<dbReference type="InterPro" id="IPR000297">
    <property type="entry name" value="PPIase_PpiC"/>
</dbReference>
<evidence type="ECO:0000256" key="5">
    <source>
        <dbReference type="ARBA" id="ARBA00023235"/>
    </source>
</evidence>
<keyword evidence="5 6" id="KW-0413">Isomerase</keyword>
<dbReference type="AlphaFoldDB" id="A0A2P0ZGF1"/>
<evidence type="ECO:0000256" key="1">
    <source>
        <dbReference type="ARBA" id="ARBA00000971"/>
    </source>
</evidence>